<evidence type="ECO:0000259" key="2">
    <source>
        <dbReference type="Pfam" id="PF03061"/>
    </source>
</evidence>
<dbReference type="PANTHER" id="PTHR47260:SF1">
    <property type="entry name" value="UPF0644 PROTEIN PB2B4.06"/>
    <property type="match status" value="1"/>
</dbReference>
<sequence length="304" mass="33101">MITQLPIRASAQSAIRARVSRPISRCLHSRNVGVLSIPSSPQNRQYSTPPPNSPPRDLRSQFASPSSEAPIPVSPSVQPTPKRSLRPYIYATIFLLIGLTAGQYTRLILAPPPLPPAGTKEDDLMVEYLTSQASKLPIVQSLSTDPAWTSHDAYTSLPIPERSARLTTGPLAGARALGGYQRVFQNAETGEVVTVVWFGGAIAGWPGVTHGGVIATVMDESLGRCAIRQFPGRSGVTANLELNYLKPVVTNSFYVIRAVPEQGVTERKCWVQGRLETLEGRVCVESRALFVVPKKYKTRALKEF</sequence>
<proteinExistence type="predicted"/>
<evidence type="ECO:0000313" key="4">
    <source>
        <dbReference type="Proteomes" id="UP000664132"/>
    </source>
</evidence>
<dbReference type="SUPFAM" id="SSF54637">
    <property type="entry name" value="Thioesterase/thiol ester dehydrase-isomerase"/>
    <property type="match status" value="1"/>
</dbReference>
<dbReference type="Gene3D" id="3.10.129.10">
    <property type="entry name" value="Hotdog Thioesterase"/>
    <property type="match status" value="1"/>
</dbReference>
<name>A0A8H7T5P0_9HELO</name>
<accession>A0A8H7T5P0</accession>
<dbReference type="EMBL" id="JAFJYH010000290">
    <property type="protein sequence ID" value="KAG4413904.1"/>
    <property type="molecule type" value="Genomic_DNA"/>
</dbReference>
<comment type="caution">
    <text evidence="3">The sequence shown here is derived from an EMBL/GenBank/DDBJ whole genome shotgun (WGS) entry which is preliminary data.</text>
</comment>
<dbReference type="AlphaFoldDB" id="A0A8H7T5P0"/>
<feature type="domain" description="Thioesterase" evidence="2">
    <location>
        <begin position="207"/>
        <end position="258"/>
    </location>
</feature>
<feature type="region of interest" description="Disordered" evidence="1">
    <location>
        <begin position="34"/>
        <end position="80"/>
    </location>
</feature>
<dbReference type="InterPro" id="IPR052061">
    <property type="entry name" value="PTE-AB_protein"/>
</dbReference>
<dbReference type="Proteomes" id="UP000664132">
    <property type="component" value="Unassembled WGS sequence"/>
</dbReference>
<dbReference type="InterPro" id="IPR029069">
    <property type="entry name" value="HotDog_dom_sf"/>
</dbReference>
<dbReference type="Pfam" id="PF03061">
    <property type="entry name" value="4HBT"/>
    <property type="match status" value="1"/>
</dbReference>
<dbReference type="InterPro" id="IPR006683">
    <property type="entry name" value="Thioestr_dom"/>
</dbReference>
<evidence type="ECO:0000256" key="1">
    <source>
        <dbReference type="SAM" id="MobiDB-lite"/>
    </source>
</evidence>
<dbReference type="PANTHER" id="PTHR47260">
    <property type="entry name" value="UPF0644 PROTEIN PB2B4.06"/>
    <property type="match status" value="1"/>
</dbReference>
<feature type="compositionally biased region" description="Polar residues" evidence="1">
    <location>
        <begin position="37"/>
        <end position="47"/>
    </location>
</feature>
<evidence type="ECO:0000313" key="3">
    <source>
        <dbReference type="EMBL" id="KAG4413904.1"/>
    </source>
</evidence>
<keyword evidence="4" id="KW-1185">Reference proteome</keyword>
<protein>
    <recommendedName>
        <fullName evidence="2">Thioesterase domain-containing protein</fullName>
    </recommendedName>
</protein>
<reference evidence="3" key="1">
    <citation type="submission" date="2021-02" db="EMBL/GenBank/DDBJ databases">
        <title>Genome sequence Cadophora malorum strain M34.</title>
        <authorList>
            <person name="Stefanovic E."/>
            <person name="Vu D."/>
            <person name="Scully C."/>
            <person name="Dijksterhuis J."/>
            <person name="Roader J."/>
            <person name="Houbraken J."/>
        </authorList>
    </citation>
    <scope>NUCLEOTIDE SEQUENCE</scope>
    <source>
        <strain evidence="3">M34</strain>
    </source>
</reference>
<dbReference type="OrthoDB" id="506431at2759"/>
<dbReference type="CDD" id="cd03443">
    <property type="entry name" value="PaaI_thioesterase"/>
    <property type="match status" value="1"/>
</dbReference>
<organism evidence="3 4">
    <name type="scientific">Cadophora malorum</name>
    <dbReference type="NCBI Taxonomy" id="108018"/>
    <lineage>
        <taxon>Eukaryota</taxon>
        <taxon>Fungi</taxon>
        <taxon>Dikarya</taxon>
        <taxon>Ascomycota</taxon>
        <taxon>Pezizomycotina</taxon>
        <taxon>Leotiomycetes</taxon>
        <taxon>Helotiales</taxon>
        <taxon>Ploettnerulaceae</taxon>
        <taxon>Cadophora</taxon>
    </lineage>
</organism>
<gene>
    <name evidence="3" type="ORF">IFR04_012955</name>
</gene>